<evidence type="ECO:0000313" key="1">
    <source>
        <dbReference type="EMBL" id="CAI0378398.1"/>
    </source>
</evidence>
<dbReference type="Proteomes" id="UP001154282">
    <property type="component" value="Unassembled WGS sequence"/>
</dbReference>
<protein>
    <submittedName>
        <fullName evidence="1">Uncharacterized protein</fullName>
    </submittedName>
</protein>
<comment type="caution">
    <text evidence="1">The sequence shown here is derived from an EMBL/GenBank/DDBJ whole genome shotgun (WGS) entry which is preliminary data.</text>
</comment>
<dbReference type="EMBL" id="CAMGYJ010000002">
    <property type="protein sequence ID" value="CAI0378575.1"/>
    <property type="molecule type" value="Genomic_DNA"/>
</dbReference>
<evidence type="ECO:0000313" key="3">
    <source>
        <dbReference type="Proteomes" id="UP001154282"/>
    </source>
</evidence>
<name>A0AAV0H1A1_9ROSI</name>
<dbReference type="EMBL" id="CAMGYJ010000002">
    <property type="protein sequence ID" value="CAI0378398.1"/>
    <property type="molecule type" value="Genomic_DNA"/>
</dbReference>
<proteinExistence type="predicted"/>
<gene>
    <name evidence="1" type="ORF">LITE_LOCUS1834</name>
    <name evidence="2" type="ORF">LITE_LOCUS1899</name>
</gene>
<sequence length="13" mass="1425">MGRTGLRLAHLLS</sequence>
<accession>A0AAV0H1A1</accession>
<keyword evidence="3" id="KW-1185">Reference proteome</keyword>
<reference evidence="1" key="1">
    <citation type="submission" date="2022-08" db="EMBL/GenBank/DDBJ databases">
        <authorList>
            <person name="Gutierrez-Valencia J."/>
        </authorList>
    </citation>
    <scope>NUCLEOTIDE SEQUENCE</scope>
</reference>
<organism evidence="1 3">
    <name type="scientific">Linum tenue</name>
    <dbReference type="NCBI Taxonomy" id="586396"/>
    <lineage>
        <taxon>Eukaryota</taxon>
        <taxon>Viridiplantae</taxon>
        <taxon>Streptophyta</taxon>
        <taxon>Embryophyta</taxon>
        <taxon>Tracheophyta</taxon>
        <taxon>Spermatophyta</taxon>
        <taxon>Magnoliopsida</taxon>
        <taxon>eudicotyledons</taxon>
        <taxon>Gunneridae</taxon>
        <taxon>Pentapetalae</taxon>
        <taxon>rosids</taxon>
        <taxon>fabids</taxon>
        <taxon>Malpighiales</taxon>
        <taxon>Linaceae</taxon>
        <taxon>Linum</taxon>
    </lineage>
</organism>
<evidence type="ECO:0000313" key="2">
    <source>
        <dbReference type="EMBL" id="CAI0378575.1"/>
    </source>
</evidence>